<evidence type="ECO:0008006" key="6">
    <source>
        <dbReference type="Google" id="ProtNLM"/>
    </source>
</evidence>
<feature type="compositionally biased region" description="Basic residues" evidence="1">
    <location>
        <begin position="660"/>
        <end position="669"/>
    </location>
</feature>
<dbReference type="EMBL" id="LNCU01000019">
    <property type="protein sequence ID" value="KWV60476.1"/>
    <property type="molecule type" value="Genomic_DNA"/>
</dbReference>
<evidence type="ECO:0000256" key="1">
    <source>
        <dbReference type="SAM" id="MobiDB-lite"/>
    </source>
</evidence>
<dbReference type="OrthoDB" id="336698at2"/>
<reference evidence="4 5" key="1">
    <citation type="submission" date="2015-11" db="EMBL/GenBank/DDBJ databases">
        <title>Draft Genome Sequence of the Strain BR 10303 (Bradyrhizobium sp.) isolated from nodules of Centrolobium paraense.</title>
        <authorList>
            <person name="Zelli J.E."/>
            <person name="Simoes-Araujo J.L."/>
            <person name="Barauna A.C."/>
            <person name="Silva K."/>
        </authorList>
    </citation>
    <scope>NUCLEOTIDE SEQUENCE [LARGE SCALE GENOMIC DNA]</scope>
    <source>
        <strain evidence="4 5">BR 10303</strain>
    </source>
</reference>
<dbReference type="RefSeq" id="WP_066500516.1">
    <property type="nucleotide sequence ID" value="NZ_LNCU01000019.1"/>
</dbReference>
<feature type="domain" description="L-Lysine epsilon oxidase N-terminal" evidence="2">
    <location>
        <begin position="24"/>
        <end position="250"/>
    </location>
</feature>
<name>A0A109K447_9BRAD</name>
<dbReference type="Proteomes" id="UP000057737">
    <property type="component" value="Unassembled WGS sequence"/>
</dbReference>
<comment type="caution">
    <text evidence="4">The sequence shown here is derived from an EMBL/GenBank/DDBJ whole genome shotgun (WGS) entry which is preliminary data.</text>
</comment>
<gene>
    <name evidence="4" type="ORF">AS156_29295</name>
</gene>
<dbReference type="CDD" id="cd14731">
    <property type="entry name" value="LodA_like_1"/>
    <property type="match status" value="1"/>
</dbReference>
<dbReference type="Pfam" id="PF17990">
    <property type="entry name" value="LodA_N"/>
    <property type="match status" value="1"/>
</dbReference>
<dbReference type="Pfam" id="PF18417">
    <property type="entry name" value="LodA_C"/>
    <property type="match status" value="1"/>
</dbReference>
<protein>
    <recommendedName>
        <fullName evidence="6">L-lysine 6-oxidase</fullName>
    </recommendedName>
</protein>
<feature type="region of interest" description="Disordered" evidence="1">
    <location>
        <begin position="645"/>
        <end position="669"/>
    </location>
</feature>
<proteinExistence type="predicted"/>
<dbReference type="AlphaFoldDB" id="A0A109K447"/>
<feature type="domain" description="L-lysine epsilon oxidase C-terminal" evidence="3">
    <location>
        <begin position="372"/>
        <end position="520"/>
    </location>
</feature>
<sequence>MAEPKAEPNAPRISSSTVASLAIFPPLGVARVGNADGEGEYVIASEVIGGWPTLPNGAAAMYESDFRTADGKIKRQAVRFRIYATSTDGETFEVTASDGIRIEWKVGVANLKAGWYEFNQAMDLPRGIAKPAQKRNARIPVPGRSARLDIVPSPKEIEGPNKSGPEFALDDGTFWAGSPVYLGELQTDDAGRLIFLGGRGTSVPFRKGLMPTTFANNDGWHDDVCDGPVRATVTFADGSSKEAEPAYVAVTPPNFAPGTFGLVTMDDTVREVFRSQGWIAAPSSTSFTKDVWPIFDRMSGLQWVNHGLFVMHGFGSPLDARNAQVVAKMRNPAAAMAPWRTRVFKLFRDAAATGPFNEPALPQMFGDAYGESPKGTPPDALNYLSVTRTQLEHLGRWADGNFADDWTGIPTLAEFDKLSPPEQIEHLNRAPLHECLGGPFHPGIELTWTMRIPHVWKGGYRLKVLPTDDPAKQDFGPELSPQVCCGPGGPFDGVAAGALTRFLGVPWQTDGASCNSDADYSPSTFLSMPTFWGARVPDQVMSFENYSIAAAIGKKGNEEQFSKYLMTRSDWLRDVRGFDYYARIAHMVEEWWELGMVLAVKDPSPDFPDGFRVEQGRNRDFPGSDPKPGLVAFVEDLRNDEPTQVAQASRGLVLQAPQAPKRRYRQGEI</sequence>
<dbReference type="InterPro" id="IPR033798">
    <property type="entry name" value="LodA-like"/>
</dbReference>
<organism evidence="4 5">
    <name type="scientific">Bradyrhizobium macuxiense</name>
    <dbReference type="NCBI Taxonomy" id="1755647"/>
    <lineage>
        <taxon>Bacteria</taxon>
        <taxon>Pseudomonadati</taxon>
        <taxon>Pseudomonadota</taxon>
        <taxon>Alphaproteobacteria</taxon>
        <taxon>Hyphomicrobiales</taxon>
        <taxon>Nitrobacteraceae</taxon>
        <taxon>Bradyrhizobium</taxon>
    </lineage>
</organism>
<evidence type="ECO:0000313" key="5">
    <source>
        <dbReference type="Proteomes" id="UP000057737"/>
    </source>
</evidence>
<dbReference type="InterPro" id="IPR041173">
    <property type="entry name" value="LodA_C"/>
</dbReference>
<accession>A0A109K447</accession>
<evidence type="ECO:0000259" key="2">
    <source>
        <dbReference type="Pfam" id="PF17990"/>
    </source>
</evidence>
<dbReference type="InterPro" id="IPR041168">
    <property type="entry name" value="LodA_N"/>
</dbReference>
<keyword evidence="5" id="KW-1185">Reference proteome</keyword>
<evidence type="ECO:0000313" key="4">
    <source>
        <dbReference type="EMBL" id="KWV60476.1"/>
    </source>
</evidence>
<evidence type="ECO:0000259" key="3">
    <source>
        <dbReference type="Pfam" id="PF18417"/>
    </source>
</evidence>